<dbReference type="InterPro" id="IPR043519">
    <property type="entry name" value="NT_sf"/>
</dbReference>
<evidence type="ECO:0000313" key="11">
    <source>
        <dbReference type="EMBL" id="KJY96282.1"/>
    </source>
</evidence>
<dbReference type="PROSITE" id="PS51831">
    <property type="entry name" value="HD"/>
    <property type="match status" value="1"/>
</dbReference>
<accession>A0A0F4PLJ2</accession>
<dbReference type="EMBL" id="JXXZ01000018">
    <property type="protein sequence ID" value="KJY96282.1"/>
    <property type="molecule type" value="Genomic_DNA"/>
</dbReference>
<dbReference type="PIRSF" id="PIRSF006288">
    <property type="entry name" value="PII_uridyltransf"/>
    <property type="match status" value="1"/>
</dbReference>
<evidence type="ECO:0000256" key="8">
    <source>
        <dbReference type="HAMAP-Rule" id="MF_00277"/>
    </source>
</evidence>
<evidence type="ECO:0000256" key="3">
    <source>
        <dbReference type="ARBA" id="ARBA00022737"/>
    </source>
</evidence>
<comment type="domain">
    <text evidence="8">Has four distinct domains: an N-terminal nucleotidyltransferase (NT) domain responsible for UTase activity, a central HD domain that encodes UR activity, and two C-terminal ACT domains that seem to have a role in glutamine sensing.</text>
</comment>
<dbReference type="SUPFAM" id="SSF55021">
    <property type="entry name" value="ACT-like"/>
    <property type="match status" value="1"/>
</dbReference>
<dbReference type="SUPFAM" id="SSF81301">
    <property type="entry name" value="Nucleotidyltransferase"/>
    <property type="match status" value="1"/>
</dbReference>
<evidence type="ECO:0000256" key="7">
    <source>
        <dbReference type="ARBA" id="ARBA00047968"/>
    </source>
</evidence>
<dbReference type="CDD" id="cd00077">
    <property type="entry name" value="HDc"/>
    <property type="match status" value="1"/>
</dbReference>
<comment type="cofactor">
    <cofactor evidence="8">
        <name>Mg(2+)</name>
        <dbReference type="ChEBI" id="CHEBI:18420"/>
    </cofactor>
</comment>
<feature type="domain" description="ACT" evidence="9">
    <location>
        <begin position="799"/>
        <end position="876"/>
    </location>
</feature>
<dbReference type="InterPro" id="IPR010043">
    <property type="entry name" value="UTase/UR"/>
</dbReference>
<dbReference type="Pfam" id="PF01966">
    <property type="entry name" value="HD"/>
    <property type="match status" value="1"/>
</dbReference>
<dbReference type="CDD" id="cd04900">
    <property type="entry name" value="ACT_UUR-like_1"/>
    <property type="match status" value="1"/>
</dbReference>
<dbReference type="Gene3D" id="3.30.460.10">
    <property type="entry name" value="Beta Polymerase, domain 2"/>
    <property type="match status" value="1"/>
</dbReference>
<proteinExistence type="inferred from homology"/>
<dbReference type="HAMAP" id="MF_00277">
    <property type="entry name" value="PII_uridylyl_transf"/>
    <property type="match status" value="1"/>
</dbReference>
<comment type="catalytic activity">
    <reaction evidence="8">
        <text>[protein-PII]-uridylyl-L-tyrosine + H2O = [protein-PII]-L-tyrosine + UMP + H(+)</text>
        <dbReference type="Rhea" id="RHEA:48600"/>
        <dbReference type="Rhea" id="RHEA-COMP:12147"/>
        <dbReference type="Rhea" id="RHEA-COMP:12148"/>
        <dbReference type="ChEBI" id="CHEBI:15377"/>
        <dbReference type="ChEBI" id="CHEBI:15378"/>
        <dbReference type="ChEBI" id="CHEBI:46858"/>
        <dbReference type="ChEBI" id="CHEBI:57865"/>
        <dbReference type="ChEBI" id="CHEBI:90602"/>
    </reaction>
</comment>
<comment type="catalytic activity">
    <reaction evidence="8">
        <text>[protein-PII]-L-tyrosine + UTP = [protein-PII]-uridylyl-L-tyrosine + diphosphate</text>
        <dbReference type="Rhea" id="RHEA:13673"/>
        <dbReference type="Rhea" id="RHEA-COMP:12147"/>
        <dbReference type="Rhea" id="RHEA-COMP:12148"/>
        <dbReference type="ChEBI" id="CHEBI:33019"/>
        <dbReference type="ChEBI" id="CHEBI:46398"/>
        <dbReference type="ChEBI" id="CHEBI:46858"/>
        <dbReference type="ChEBI" id="CHEBI:90602"/>
        <dbReference type="EC" id="2.7.7.59"/>
    </reaction>
</comment>
<evidence type="ECO:0000256" key="5">
    <source>
        <dbReference type="ARBA" id="ARBA00022842"/>
    </source>
</evidence>
<dbReference type="Pfam" id="PF08335">
    <property type="entry name" value="GlnD_UR_UTase"/>
    <property type="match status" value="1"/>
</dbReference>
<evidence type="ECO:0000313" key="12">
    <source>
        <dbReference type="Proteomes" id="UP000033664"/>
    </source>
</evidence>
<dbReference type="InterPro" id="IPR006674">
    <property type="entry name" value="HD_domain"/>
</dbReference>
<dbReference type="GO" id="GO:0008893">
    <property type="term" value="F:guanosine-3',5'-bis(diphosphate) 3'-diphosphatase activity"/>
    <property type="evidence" value="ECO:0007669"/>
    <property type="project" value="UniProtKB-EC"/>
</dbReference>
<dbReference type="Proteomes" id="UP000033664">
    <property type="component" value="Unassembled WGS sequence"/>
</dbReference>
<dbReference type="InterPro" id="IPR045865">
    <property type="entry name" value="ACT-like_dom_sf"/>
</dbReference>
<evidence type="ECO:0000256" key="2">
    <source>
        <dbReference type="ARBA" id="ARBA00022695"/>
    </source>
</evidence>
<comment type="caution">
    <text evidence="11">The sequence shown here is derived from an EMBL/GenBank/DDBJ whole genome shotgun (WGS) entry which is preliminary data.</text>
</comment>
<dbReference type="CDD" id="cd04899">
    <property type="entry name" value="ACT_ACR-UUR-like_2"/>
    <property type="match status" value="1"/>
</dbReference>
<dbReference type="PATRIC" id="fig|151081.8.peg.2449"/>
<dbReference type="Gene3D" id="1.10.3090.10">
    <property type="entry name" value="cca-adding enzyme, domain 2"/>
    <property type="match status" value="1"/>
</dbReference>
<dbReference type="PANTHER" id="PTHR47320">
    <property type="entry name" value="BIFUNCTIONAL URIDYLYLTRANSFERASE/URIDYLYL-REMOVING ENZYME"/>
    <property type="match status" value="1"/>
</dbReference>
<feature type="domain" description="HD" evidence="10">
    <location>
        <begin position="450"/>
        <end position="572"/>
    </location>
</feature>
<keyword evidence="2 8" id="KW-0548">Nucleotidyltransferase</keyword>
<dbReference type="EC" id="2.7.7.59" evidence="8"/>
<dbReference type="GO" id="GO:0008773">
    <property type="term" value="F:[protein-PII] uridylyltransferase activity"/>
    <property type="evidence" value="ECO:0007669"/>
    <property type="project" value="UniProtKB-UniRule"/>
</dbReference>
<sequence>MALPNKLKDLLEQADELEEYKACSQYFYKWLGNQFDKQPVGSLIRARAEYIDRLLIKLFHCCNLAHEPELALVAVGGYGRGELHPYSDIDFLLLVSEEPNAELREKIGQFVTLLWDLNLEIGHSVRTIEQVIEQKREDVSFSTSLLESRLIFGNHIEFEKLKQHILQTPVWRSDEFFIAKRQEQDLRHRKCHGTAYNLEPNIKENPGGLRDLQTIIWVAKKHFHAETLEELINHGYLTHEEYQELLECLENLWNIRFALHLAAERSENRLLFDYQPHAAEILGFGSDGKASVERMMKRLFRIMSRVRELNQMLLSYFEQSILPDHRDLPVVELDRSFERIGHQIRVKNPSVFFRRDQLLVLFEHIASNPQITHIYPSTIRTMRQVRRRLLGDLQDYAACRDAFLRLIKHPNGMGRAFTLMHKHGIIAAYLPQWRNIFGQMQFDLFHAYTVDEHTHKLINNIYQYSDKSKVSDFPLCSEIVTRMDKPELLYLAAIFHDIAKGRGGDHSELGAVDALAFAKLHRLPTSDGKLIAWLVENHLLMSVTAQRKDINDPDVINEFASKVKNERQLDYLYCLTVADIRATNDNLWNDWKNTLLRELYLHTQRALRLGLENPMDMRDQIRDKKQQAKQRLINLGYDESHIDLLWSRFKANYFTAFSEQQISWHCEHLLNAQDLSAPSVTVSDCAMHGGTQVFAYSPYTGGLFARLVSVIGSKKAQIQHAQVMTTKDGYVIFSFVVLEVNGEPLSKSRGNGMRRALEQIMQDPKKKIRIKKNRSQRFKDFNIKPKIVLRPHARKDRSLIEIQAVDIPGLLTKIAQVFQRHRLHIHAARITTVGERAEDFFVVSNNDYQALTDEEQVKIHQALRKKLNADNEATTA</sequence>
<dbReference type="InterPro" id="IPR002912">
    <property type="entry name" value="ACT_dom"/>
</dbReference>
<dbReference type="NCBIfam" id="TIGR01693">
    <property type="entry name" value="UTase_glnD"/>
    <property type="match status" value="1"/>
</dbReference>
<keyword evidence="12" id="KW-1185">Reference proteome</keyword>
<dbReference type="SUPFAM" id="SSF81891">
    <property type="entry name" value="Poly A polymerase C-terminal region-like"/>
    <property type="match status" value="1"/>
</dbReference>
<keyword evidence="3" id="KW-0677">Repeat</keyword>
<keyword evidence="5 8" id="KW-0460">Magnesium</keyword>
<name>A0A0F4PLJ2_9GAMM</name>
<evidence type="ECO:0000256" key="6">
    <source>
        <dbReference type="ARBA" id="ARBA00023268"/>
    </source>
</evidence>
<dbReference type="GO" id="GO:0006808">
    <property type="term" value="P:regulation of nitrogen utilization"/>
    <property type="evidence" value="ECO:0007669"/>
    <property type="project" value="UniProtKB-UniRule"/>
</dbReference>
<evidence type="ECO:0000259" key="10">
    <source>
        <dbReference type="PROSITE" id="PS51831"/>
    </source>
</evidence>
<keyword evidence="4 8" id="KW-0378">Hydrolase</keyword>
<dbReference type="PANTHER" id="PTHR47320:SF1">
    <property type="entry name" value="BIFUNCTIONAL URIDYLYLTRANSFERASE_URIDYLYL-REMOVING ENZYME"/>
    <property type="match status" value="1"/>
</dbReference>
<dbReference type="eggNOG" id="COG2844">
    <property type="taxonomic scope" value="Bacteria"/>
</dbReference>
<dbReference type="AlphaFoldDB" id="A0A0F4PLJ2"/>
<dbReference type="EC" id="3.1.4.-" evidence="8"/>
<dbReference type="Gene3D" id="1.20.120.330">
    <property type="entry name" value="Nucleotidyltransferases domain 2"/>
    <property type="match status" value="1"/>
</dbReference>
<dbReference type="InterPro" id="IPR013546">
    <property type="entry name" value="PII_UdlTrfase/GS_AdlTrfase"/>
</dbReference>
<dbReference type="GO" id="GO:0008081">
    <property type="term" value="F:phosphoric diester hydrolase activity"/>
    <property type="evidence" value="ECO:0007669"/>
    <property type="project" value="UniProtKB-UniRule"/>
</dbReference>
<dbReference type="Pfam" id="PF01909">
    <property type="entry name" value="NTP_transf_2"/>
    <property type="match status" value="1"/>
</dbReference>
<keyword evidence="1 8" id="KW-0808">Transferase</keyword>
<dbReference type="OrthoDB" id="9758038at2"/>
<dbReference type="SMART" id="SM00471">
    <property type="entry name" value="HDc"/>
    <property type="match status" value="1"/>
</dbReference>
<dbReference type="PROSITE" id="PS51671">
    <property type="entry name" value="ACT"/>
    <property type="match status" value="2"/>
</dbReference>
<feature type="region of interest" description="Uridylyltransferase" evidence="8">
    <location>
        <begin position="1"/>
        <end position="332"/>
    </location>
</feature>
<dbReference type="CDD" id="cd05401">
    <property type="entry name" value="NT_GlnE_GlnD_like"/>
    <property type="match status" value="1"/>
</dbReference>
<feature type="domain" description="ACT" evidence="9">
    <location>
        <begin position="692"/>
        <end position="773"/>
    </location>
</feature>
<evidence type="ECO:0000259" key="9">
    <source>
        <dbReference type="PROSITE" id="PS51671"/>
    </source>
</evidence>
<comment type="function">
    <text evidence="8">Modifies, by uridylylation and deuridylylation, the PII regulatory proteins (GlnB and homologs), in response to the nitrogen status of the cell that GlnD senses through the glutamine level. Under low glutamine levels, catalyzes the conversion of the PII proteins and UTP to PII-UMP and PPi, while under higher glutamine levels, GlnD hydrolyzes PII-UMP to PII and UMP (deuridylylation). Thus, controls uridylylation state and activity of the PII proteins, and plays an important role in the regulation of nitrogen metabolism.</text>
</comment>
<evidence type="ECO:0000256" key="4">
    <source>
        <dbReference type="ARBA" id="ARBA00022801"/>
    </source>
</evidence>
<comment type="activity regulation">
    <text evidence="8">Uridylyltransferase (UTase) activity is inhibited by glutamine, while glutamine activates uridylyl-removing (UR) activity.</text>
</comment>
<dbReference type="GeneID" id="58230217"/>
<reference evidence="11 12" key="1">
    <citation type="journal article" date="2015" name="BMC Genomics">
        <title>Genome mining reveals unlocked bioactive potential of marine Gram-negative bacteria.</title>
        <authorList>
            <person name="Machado H."/>
            <person name="Sonnenschein E.C."/>
            <person name="Melchiorsen J."/>
            <person name="Gram L."/>
        </authorList>
    </citation>
    <scope>NUCLEOTIDE SEQUENCE [LARGE SCALE GENOMIC DNA]</scope>
    <source>
        <strain evidence="11 12">S3137</strain>
    </source>
</reference>
<dbReference type="RefSeq" id="WP_022946751.1">
    <property type="nucleotide sequence ID" value="NZ_CP023396.1"/>
</dbReference>
<dbReference type="SUPFAM" id="SSF81593">
    <property type="entry name" value="Nucleotidyltransferase substrate binding subunit/domain"/>
    <property type="match status" value="1"/>
</dbReference>
<comment type="catalytic activity">
    <reaction evidence="7">
        <text>guanosine 3',5'-bis(diphosphate) + H2O = GDP + diphosphate + H(+)</text>
        <dbReference type="Rhea" id="RHEA:14253"/>
        <dbReference type="ChEBI" id="CHEBI:15377"/>
        <dbReference type="ChEBI" id="CHEBI:15378"/>
        <dbReference type="ChEBI" id="CHEBI:33019"/>
        <dbReference type="ChEBI" id="CHEBI:58189"/>
        <dbReference type="ChEBI" id="CHEBI:77828"/>
        <dbReference type="EC" id="3.1.7.2"/>
    </reaction>
</comment>
<comment type="similarity">
    <text evidence="8">Belongs to the GlnD family.</text>
</comment>
<dbReference type="InterPro" id="IPR002934">
    <property type="entry name" value="Polymerase_NTP_transf_dom"/>
</dbReference>
<organism evidence="11 12">
    <name type="scientific">Pseudoalteromonas ruthenica</name>
    <dbReference type="NCBI Taxonomy" id="151081"/>
    <lineage>
        <taxon>Bacteria</taxon>
        <taxon>Pseudomonadati</taxon>
        <taxon>Pseudomonadota</taxon>
        <taxon>Gammaproteobacteria</taxon>
        <taxon>Alteromonadales</taxon>
        <taxon>Pseudoalteromonadaceae</taxon>
        <taxon>Pseudoalteromonas</taxon>
    </lineage>
</organism>
<protein>
    <recommendedName>
        <fullName evidence="8">Bifunctional uridylyltransferase/uridylyl-removing enzyme</fullName>
        <shortName evidence="8">UTase/UR</shortName>
    </recommendedName>
    <alternativeName>
        <fullName evidence="8">Bifunctional [protein-PII] modification enzyme</fullName>
    </alternativeName>
    <alternativeName>
        <fullName evidence="8">Bifunctional nitrogen sensor protein</fullName>
    </alternativeName>
    <domain>
        <recommendedName>
            <fullName evidence="8">[Protein-PII] uridylyltransferase</fullName>
            <shortName evidence="8">PII uridylyltransferase</shortName>
            <shortName evidence="8">UTase</shortName>
            <ecNumber evidence="8">2.7.7.59</ecNumber>
        </recommendedName>
    </domain>
    <domain>
        <recommendedName>
            <fullName evidence="8">[Protein-PII]-UMP uridylyl-removing enzyme</fullName>
            <shortName evidence="8">UR</shortName>
            <ecNumber evidence="8">3.1.4.-</ecNumber>
        </recommendedName>
    </domain>
</protein>
<gene>
    <name evidence="8" type="primary">glnD</name>
    <name evidence="11" type="ORF">TW72_17115</name>
</gene>
<feature type="region of interest" description="Uridylyl-removing" evidence="8">
    <location>
        <begin position="333"/>
        <end position="691"/>
    </location>
</feature>
<keyword evidence="6 8" id="KW-0511">Multifunctional enzyme</keyword>
<evidence type="ECO:0000256" key="1">
    <source>
        <dbReference type="ARBA" id="ARBA00022679"/>
    </source>
</evidence>
<dbReference type="InterPro" id="IPR003607">
    <property type="entry name" value="HD/PDEase_dom"/>
</dbReference>